<dbReference type="Pfam" id="PF17854">
    <property type="entry name" value="FtsK_alpha"/>
    <property type="match status" value="1"/>
</dbReference>
<dbReference type="SMART" id="SM00382">
    <property type="entry name" value="AAA"/>
    <property type="match status" value="1"/>
</dbReference>
<keyword evidence="3 5" id="KW-0067">ATP-binding</keyword>
<feature type="transmembrane region" description="Helical" evidence="6">
    <location>
        <begin position="46"/>
        <end position="65"/>
    </location>
</feature>
<feature type="transmembrane region" description="Helical" evidence="6">
    <location>
        <begin position="129"/>
        <end position="146"/>
    </location>
</feature>
<evidence type="ECO:0000256" key="4">
    <source>
        <dbReference type="ARBA" id="ARBA00023125"/>
    </source>
</evidence>
<evidence type="ECO:0000256" key="3">
    <source>
        <dbReference type="ARBA" id="ARBA00022840"/>
    </source>
</evidence>
<keyword evidence="6" id="KW-1133">Transmembrane helix</keyword>
<dbReference type="GO" id="GO:0016020">
    <property type="term" value="C:membrane"/>
    <property type="evidence" value="ECO:0007669"/>
    <property type="project" value="UniProtKB-SubCell"/>
</dbReference>
<feature type="transmembrane region" description="Helical" evidence="6">
    <location>
        <begin position="77"/>
        <end position="97"/>
    </location>
</feature>
<evidence type="ECO:0000259" key="7">
    <source>
        <dbReference type="PROSITE" id="PS50901"/>
    </source>
</evidence>
<keyword evidence="4" id="KW-0238">DNA-binding</keyword>
<dbReference type="SUPFAM" id="SSF52540">
    <property type="entry name" value="P-loop containing nucleoside triphosphate hydrolases"/>
    <property type="match status" value="1"/>
</dbReference>
<dbReference type="Pfam" id="PF09397">
    <property type="entry name" value="FtsK_gamma"/>
    <property type="match status" value="1"/>
</dbReference>
<dbReference type="OrthoDB" id="9807790at2"/>
<dbReference type="Gene3D" id="3.40.50.300">
    <property type="entry name" value="P-loop containing nucleotide triphosphate hydrolases"/>
    <property type="match status" value="1"/>
</dbReference>
<dbReference type="Gene3D" id="3.30.980.40">
    <property type="match status" value="1"/>
</dbReference>
<evidence type="ECO:0000256" key="5">
    <source>
        <dbReference type="PROSITE-ProRule" id="PRU00289"/>
    </source>
</evidence>
<keyword evidence="6" id="KW-0472">Membrane</keyword>
<reference evidence="8 9" key="1">
    <citation type="submission" date="2016-09" db="EMBL/GenBank/DDBJ databases">
        <title>Desulfuribacillus arsenicus sp. nov., an obligately anaerobic, dissimilatory arsenic- and antimonate-reducing bacterium isolated from anoxic sediments.</title>
        <authorList>
            <person name="Abin C.A."/>
            <person name="Hollibaugh J.T."/>
        </authorList>
    </citation>
    <scope>NUCLEOTIDE SEQUENCE [LARGE SCALE GENOMIC DNA]</scope>
    <source>
        <strain evidence="8 9">MLFW-2</strain>
    </source>
</reference>
<evidence type="ECO:0000256" key="2">
    <source>
        <dbReference type="ARBA" id="ARBA00022741"/>
    </source>
</evidence>
<comment type="similarity">
    <text evidence="1">Belongs to the FtsK/SpoIIIE/SftA family.</text>
</comment>
<dbReference type="RefSeq" id="WP_069701965.1">
    <property type="nucleotide sequence ID" value="NZ_MJAT01000012.1"/>
</dbReference>
<feature type="transmembrane region" description="Helical" evidence="6">
    <location>
        <begin position="16"/>
        <end position="40"/>
    </location>
</feature>
<dbReference type="InterPro" id="IPR036390">
    <property type="entry name" value="WH_DNA-bd_sf"/>
</dbReference>
<dbReference type="PROSITE" id="PS50901">
    <property type="entry name" value="FTSK"/>
    <property type="match status" value="1"/>
</dbReference>
<dbReference type="InterPro" id="IPR003593">
    <property type="entry name" value="AAA+_ATPase"/>
</dbReference>
<name>A0A1E5L6U4_9FIRM</name>
<protein>
    <recommendedName>
        <fullName evidence="7">FtsK domain-containing protein</fullName>
    </recommendedName>
</protein>
<organism evidence="8 9">
    <name type="scientific">Desulfuribacillus stibiiarsenatis</name>
    <dbReference type="NCBI Taxonomy" id="1390249"/>
    <lineage>
        <taxon>Bacteria</taxon>
        <taxon>Bacillati</taxon>
        <taxon>Bacillota</taxon>
        <taxon>Desulfuribacillia</taxon>
        <taxon>Desulfuribacillales</taxon>
        <taxon>Desulfuribacillaceae</taxon>
        <taxon>Desulfuribacillus</taxon>
    </lineage>
</organism>
<dbReference type="Gene3D" id="1.10.10.10">
    <property type="entry name" value="Winged helix-like DNA-binding domain superfamily/Winged helix DNA-binding domain"/>
    <property type="match status" value="1"/>
</dbReference>
<dbReference type="PANTHER" id="PTHR22683">
    <property type="entry name" value="SPORULATION PROTEIN RELATED"/>
    <property type="match status" value="1"/>
</dbReference>
<evidence type="ECO:0000256" key="6">
    <source>
        <dbReference type="SAM" id="Phobius"/>
    </source>
</evidence>
<dbReference type="InterPro" id="IPR018541">
    <property type="entry name" value="Ftsk_gamma"/>
</dbReference>
<dbReference type="AlphaFoldDB" id="A0A1E5L6U4"/>
<keyword evidence="6" id="KW-0812">Transmembrane</keyword>
<feature type="domain" description="FtsK" evidence="7">
    <location>
        <begin position="429"/>
        <end position="625"/>
    </location>
</feature>
<dbReference type="InterPro" id="IPR050206">
    <property type="entry name" value="FtsK/SpoIIIE/SftA"/>
</dbReference>
<dbReference type="EMBL" id="MJAT01000012">
    <property type="protein sequence ID" value="OEH85882.1"/>
    <property type="molecule type" value="Genomic_DNA"/>
</dbReference>
<evidence type="ECO:0000313" key="9">
    <source>
        <dbReference type="Proteomes" id="UP000095255"/>
    </source>
</evidence>
<dbReference type="GO" id="GO:0005524">
    <property type="term" value="F:ATP binding"/>
    <property type="evidence" value="ECO:0007669"/>
    <property type="project" value="UniProtKB-UniRule"/>
</dbReference>
<dbReference type="GO" id="GO:0003677">
    <property type="term" value="F:DNA binding"/>
    <property type="evidence" value="ECO:0007669"/>
    <property type="project" value="UniProtKB-KW"/>
</dbReference>
<feature type="binding site" evidence="5">
    <location>
        <begin position="446"/>
        <end position="453"/>
    </location>
    <ligand>
        <name>ATP</name>
        <dbReference type="ChEBI" id="CHEBI:30616"/>
    </ligand>
</feature>
<keyword evidence="9" id="KW-1185">Reference proteome</keyword>
<dbReference type="InterPro" id="IPR041027">
    <property type="entry name" value="FtsK_alpha"/>
</dbReference>
<keyword evidence="2 5" id="KW-0547">Nucleotide-binding</keyword>
<dbReference type="InterPro" id="IPR002543">
    <property type="entry name" value="FtsK_dom"/>
</dbReference>
<dbReference type="InterPro" id="IPR027417">
    <property type="entry name" value="P-loop_NTPase"/>
</dbReference>
<gene>
    <name evidence="8" type="ORF">BHU72_03665</name>
</gene>
<proteinExistence type="inferred from homology"/>
<dbReference type="STRING" id="1390249.BHU72_03665"/>
<dbReference type="SMART" id="SM00843">
    <property type="entry name" value="Ftsk_gamma"/>
    <property type="match status" value="1"/>
</dbReference>
<comment type="caution">
    <text evidence="8">The sequence shown here is derived from an EMBL/GenBank/DDBJ whole genome shotgun (WGS) entry which is preliminary data.</text>
</comment>
<feature type="transmembrane region" description="Helical" evidence="6">
    <location>
        <begin position="153"/>
        <end position="171"/>
    </location>
</feature>
<sequence length="778" mass="86317">MEFFKELNRNLKYESIGIIILVISALTLGKFGSIGGSLAFLTKLIAGNWGFLLPLFAGAFALYLMIHRSTVKPNTRFYGVFLFFLILLIYSHLNLYVQLLGKTGSDFNIISSTYVATIENRVTEESVDLGGGLIGALLLWGFIYLFDVNGTKLVLLGSFLIALLFFTKLSIGDVFKNIKIRVGNLRDQCGNYFSKLFDIMKKDINKNDQIDSKTHESTDKNSYIHETKNVNQVTKDHFITAETQQDETEKDVVATKLEDKAVTARKFEKEEVLKDLEAVLAVDNKPLAGLTNMSYDFPPLQLLQQRATKSKGDAGIVANIRKLEATLESFGVVAKVVQYSQGPAVTRYELQPAIGVKVSKILNLTDDLALALAAKDIRMEAPIPGKAAIGIEVPNQEVAVIGLKEVLESKEFKQANSKLTIALGKDLSGNSIVADLAKMPHLLVAGSTGSGKSVCVNGIITSILYKANPDEVKFFMIDPKMVELNVYNDIPHLVTPVVTDPRQAAYMLKRVVQEMERRYRLFADRKTRDLERYNTIIRQEIEKGNHNLECLPQIVVIIDELADLMMVAPGDVEDAICRIAQMARAAGIHLIIATQRPSVDVITGIIKANIPSRISFAVASQTDSRTILDMGGAEKLLGRGDMLFYPVGASKPVRIQGAYIAEEEIEAVVDFIKKQKEATYNEELLKFDSVTEEKEASNAIEDELYPQAVELILEVGQASVSFLQRKLKVGYARAARLIDSMEENGVVGPFEGSKPRDVLLTKDEYYHIKEQQKANLEN</sequence>
<accession>A0A1E5L6U4</accession>
<dbReference type="SUPFAM" id="SSF46785">
    <property type="entry name" value="Winged helix' DNA-binding domain"/>
    <property type="match status" value="1"/>
</dbReference>
<evidence type="ECO:0000256" key="1">
    <source>
        <dbReference type="ARBA" id="ARBA00006474"/>
    </source>
</evidence>
<dbReference type="InterPro" id="IPR036388">
    <property type="entry name" value="WH-like_DNA-bd_sf"/>
</dbReference>
<dbReference type="Pfam" id="PF01580">
    <property type="entry name" value="FtsK_SpoIIIE"/>
    <property type="match status" value="1"/>
</dbReference>
<dbReference type="Proteomes" id="UP000095255">
    <property type="component" value="Unassembled WGS sequence"/>
</dbReference>
<dbReference type="PANTHER" id="PTHR22683:SF41">
    <property type="entry name" value="DNA TRANSLOCASE FTSK"/>
    <property type="match status" value="1"/>
</dbReference>
<evidence type="ECO:0000313" key="8">
    <source>
        <dbReference type="EMBL" id="OEH85882.1"/>
    </source>
</evidence>